<name>A0A2T0I3I1_PSEFL</name>
<dbReference type="GO" id="GO:0003677">
    <property type="term" value="F:DNA binding"/>
    <property type="evidence" value="ECO:0007669"/>
    <property type="project" value="InterPro"/>
</dbReference>
<accession>A0A2T0I3I1</accession>
<evidence type="ECO:0000313" key="3">
    <source>
        <dbReference type="Proteomes" id="UP000239731"/>
    </source>
</evidence>
<dbReference type="InterPro" id="IPR011010">
    <property type="entry name" value="DNA_brk_join_enz"/>
</dbReference>
<dbReference type="GO" id="GO:0015074">
    <property type="term" value="P:DNA integration"/>
    <property type="evidence" value="ECO:0007669"/>
    <property type="project" value="InterPro"/>
</dbReference>
<dbReference type="SUPFAM" id="SSF56349">
    <property type="entry name" value="DNA breaking-rejoining enzymes"/>
    <property type="match status" value="1"/>
</dbReference>
<reference evidence="2 3" key="1">
    <citation type="submission" date="2018-03" db="EMBL/GenBank/DDBJ databases">
        <title>Blue discolouration in mozzarella cheese caused by Pseudomonas fluorescens.</title>
        <authorList>
            <person name="Chiesa F."/>
            <person name="Dalmasso A."/>
            <person name="Lomonaco S."/>
        </authorList>
    </citation>
    <scope>NUCLEOTIDE SEQUENCE [LARGE SCALE GENOMIC DNA]</scope>
    <source>
        <strain evidence="2 3">11293</strain>
    </source>
</reference>
<evidence type="ECO:0000256" key="1">
    <source>
        <dbReference type="ARBA" id="ARBA00023172"/>
    </source>
</evidence>
<proteinExistence type="predicted"/>
<sequence>MARQKNYKAALQSVTKGFEAVEDSIKIDLPRNPRNHRQLDHSQYLGSGFDAWAIQSIYVIRALLQGGNFSVATLIGYSVNGLRFFLSFLGGGSVESPPTTPNGLTKRHLERYISWLKLKYPNGSTAKNYYTSFKSLVIVLADYGFVETDTDDLLPPNPFPNNARNTKDADPLTMGEMQRLLGALKSDLVAIHKGTFLGNGAEAMAVMLLITAARSGINTTPLLEMTRDALKPHPFVPNLRLITTIKRRGKGAQSKTIRQTNLLDDYSAIPLDGVAVLNKALEISKPLVALASEEICSYVWLYRSGQRGGANNIVTLTPGALYVTTKNICERHALQDDLGNRLHVTLSRLRKTMESRLWKLSGGDILEVSSVMGHTPGVADNHYLKINDEIKTEGATFVGEAFPDKLRGIHVTPTPPGGCKDSLYGSRAPKDGVNHCSEFIHCLGCPSYAIVGTQEDLYRLFSYQQFLYAEVEYFLTDEWEAWRRRQFDYIKLINEFTSRKFDAALVKRAKAKAESSPHLFWAKKIEFMKKRRGGGI</sequence>
<dbReference type="Gene3D" id="1.10.443.10">
    <property type="entry name" value="Intergrase catalytic core"/>
    <property type="match status" value="1"/>
</dbReference>
<dbReference type="GO" id="GO:0006310">
    <property type="term" value="P:DNA recombination"/>
    <property type="evidence" value="ECO:0007669"/>
    <property type="project" value="UniProtKB-KW"/>
</dbReference>
<organism evidence="2 3">
    <name type="scientific">Pseudomonas fluorescens</name>
    <dbReference type="NCBI Taxonomy" id="294"/>
    <lineage>
        <taxon>Bacteria</taxon>
        <taxon>Pseudomonadati</taxon>
        <taxon>Pseudomonadota</taxon>
        <taxon>Gammaproteobacteria</taxon>
        <taxon>Pseudomonadales</taxon>
        <taxon>Pseudomonadaceae</taxon>
        <taxon>Pseudomonas</taxon>
    </lineage>
</organism>
<dbReference type="InterPro" id="IPR013762">
    <property type="entry name" value="Integrase-like_cat_sf"/>
</dbReference>
<keyword evidence="1" id="KW-0233">DNA recombination</keyword>
<dbReference type="Proteomes" id="UP000239731">
    <property type="component" value="Unassembled WGS sequence"/>
</dbReference>
<dbReference type="EMBL" id="PVUH01000013">
    <property type="protein sequence ID" value="PRW89882.1"/>
    <property type="molecule type" value="Genomic_DNA"/>
</dbReference>
<protein>
    <submittedName>
        <fullName evidence="2">Uncharacterized protein</fullName>
    </submittedName>
</protein>
<dbReference type="RefSeq" id="WP_087715966.1">
    <property type="nucleotide sequence ID" value="NZ_JBHFFI010000131.1"/>
</dbReference>
<comment type="caution">
    <text evidence="2">The sequence shown here is derived from an EMBL/GenBank/DDBJ whole genome shotgun (WGS) entry which is preliminary data.</text>
</comment>
<dbReference type="AlphaFoldDB" id="A0A2T0I3I1"/>
<gene>
    <name evidence="2" type="ORF">C7A10_19255</name>
</gene>
<evidence type="ECO:0000313" key="2">
    <source>
        <dbReference type="EMBL" id="PRW89882.1"/>
    </source>
</evidence>